<proteinExistence type="inferred from homology"/>
<dbReference type="Pfam" id="PF02635">
    <property type="entry name" value="DsrE"/>
    <property type="match status" value="1"/>
</dbReference>
<dbReference type="NCBIfam" id="TIGR03010">
    <property type="entry name" value="sulf_tusC_dsrF"/>
    <property type="match status" value="1"/>
</dbReference>
<reference evidence="3" key="1">
    <citation type="journal article" date="2019" name="Int. J. Syst. Evol. Microbiol.">
        <title>The Global Catalogue of Microorganisms (GCM) 10K type strain sequencing project: providing services to taxonomists for standard genome sequencing and annotation.</title>
        <authorList>
            <consortium name="The Broad Institute Genomics Platform"/>
            <consortium name="The Broad Institute Genome Sequencing Center for Infectious Disease"/>
            <person name="Wu L."/>
            <person name="Ma J."/>
        </authorList>
    </citation>
    <scope>NUCLEOTIDE SEQUENCE [LARGE SCALE GENOMIC DNA]</scope>
    <source>
        <strain evidence="3">CCUG 61707</strain>
    </source>
</reference>
<dbReference type="RefSeq" id="WP_380820178.1">
    <property type="nucleotide sequence ID" value="NZ_JBHTJN010000009.1"/>
</dbReference>
<evidence type="ECO:0000313" key="2">
    <source>
        <dbReference type="EMBL" id="MFD0966183.1"/>
    </source>
</evidence>
<dbReference type="Proteomes" id="UP001596996">
    <property type="component" value="Unassembled WGS sequence"/>
</dbReference>
<dbReference type="NCBIfam" id="NF001238">
    <property type="entry name" value="PRK00211.1"/>
    <property type="match status" value="1"/>
</dbReference>
<dbReference type="EMBL" id="JBHTJN010000009">
    <property type="protein sequence ID" value="MFD0966183.1"/>
    <property type="molecule type" value="Genomic_DNA"/>
</dbReference>
<dbReference type="InterPro" id="IPR017462">
    <property type="entry name" value="Sulphur_relay_TusC/DsrF"/>
</dbReference>
<accession>A0ABW3I8U9</accession>
<dbReference type="Gene3D" id="3.40.1260.10">
    <property type="entry name" value="DsrEFH-like"/>
    <property type="match status" value="1"/>
</dbReference>
<evidence type="ECO:0000256" key="1">
    <source>
        <dbReference type="ARBA" id="ARBA00005996"/>
    </source>
</evidence>
<dbReference type="InterPro" id="IPR027396">
    <property type="entry name" value="DsrEFH-like"/>
</dbReference>
<dbReference type="PANTHER" id="PTHR38780:SF1">
    <property type="entry name" value="PROTEIN TUSC"/>
    <property type="match status" value="1"/>
</dbReference>
<sequence length="119" mass="13704">MKFAFVFRRPPNGSAISREGMDALLAATAFCNENELAVFFIDDGVLNLLSDQKPELILQKNFSNMFKLLDLCDIEQRYICEQSLQQFELSEQDLIISCHQINRTLLVDKLQKAKKIITF</sequence>
<comment type="caution">
    <text evidence="2">The sequence shown here is derived from an EMBL/GenBank/DDBJ whole genome shotgun (WGS) entry which is preliminary data.</text>
</comment>
<keyword evidence="3" id="KW-1185">Reference proteome</keyword>
<gene>
    <name evidence="2" type="primary">tusC</name>
    <name evidence="2" type="ORF">ACFQ02_04855</name>
</gene>
<name>A0ABW3I8U9_9PAST</name>
<dbReference type="PANTHER" id="PTHR38780">
    <property type="entry name" value="PROTEIN TUSC"/>
    <property type="match status" value="1"/>
</dbReference>
<organism evidence="2 3">
    <name type="scientific">Seminibacterium arietis</name>
    <dbReference type="NCBI Taxonomy" id="1173502"/>
    <lineage>
        <taxon>Bacteria</taxon>
        <taxon>Pseudomonadati</taxon>
        <taxon>Pseudomonadota</taxon>
        <taxon>Gammaproteobacteria</taxon>
        <taxon>Pasteurellales</taxon>
        <taxon>Pasteurellaceae</taxon>
        <taxon>Seminibacterium</taxon>
    </lineage>
</organism>
<evidence type="ECO:0000313" key="3">
    <source>
        <dbReference type="Proteomes" id="UP001596996"/>
    </source>
</evidence>
<comment type="similarity">
    <text evidence="1">Belongs to the DsrF/TusC family.</text>
</comment>
<dbReference type="InterPro" id="IPR003787">
    <property type="entry name" value="Sulphur_relay_DsrE/F-like"/>
</dbReference>
<dbReference type="SUPFAM" id="SSF75169">
    <property type="entry name" value="DsrEFH-like"/>
    <property type="match status" value="1"/>
</dbReference>
<protein>
    <submittedName>
        <fullName evidence="2">Sulfurtransferase complex subunit TusC</fullName>
    </submittedName>
</protein>